<dbReference type="Proteomes" id="UP000095200">
    <property type="component" value="Unassembled WGS sequence"/>
</dbReference>
<comment type="similarity">
    <text evidence="4">Belongs to the Maf family. YhdE subfamily.</text>
</comment>
<dbReference type="PANTHER" id="PTHR43213">
    <property type="entry name" value="BIFUNCTIONAL DTTP/UTP PYROPHOSPHATASE/METHYLTRANSFERASE PROTEIN-RELATED"/>
    <property type="match status" value="1"/>
</dbReference>
<evidence type="ECO:0000256" key="2">
    <source>
        <dbReference type="ARBA" id="ARBA00022801"/>
    </source>
</evidence>
<comment type="subcellular location">
    <subcellularLocation>
        <location evidence="4">Cytoplasm</location>
    </subcellularLocation>
</comment>
<keyword evidence="3 4" id="KW-0546">Nucleotide metabolism</keyword>
<dbReference type="GO" id="GO:0009117">
    <property type="term" value="P:nucleotide metabolic process"/>
    <property type="evidence" value="ECO:0007669"/>
    <property type="project" value="UniProtKB-KW"/>
</dbReference>
<dbReference type="CDD" id="cd00555">
    <property type="entry name" value="Maf"/>
    <property type="match status" value="1"/>
</dbReference>
<protein>
    <recommendedName>
        <fullName evidence="4">dTTP/UTP pyrophosphatase</fullName>
        <shortName evidence="4">dTTPase/UTPase</shortName>
        <ecNumber evidence="4">3.6.1.9</ecNumber>
    </recommendedName>
    <alternativeName>
        <fullName evidence="4">Nucleoside triphosphate pyrophosphatase</fullName>
    </alternativeName>
    <alternativeName>
        <fullName evidence="4">Nucleotide pyrophosphatase</fullName>
        <shortName evidence="4">Nucleotide PPase</shortName>
    </alternativeName>
</protein>
<feature type="site" description="Important for substrate specificity" evidence="4">
    <location>
        <position position="83"/>
    </location>
</feature>
<dbReference type="Gene3D" id="3.90.950.10">
    <property type="match status" value="1"/>
</dbReference>
<dbReference type="GO" id="GO:0036221">
    <property type="term" value="F:UTP diphosphatase activity"/>
    <property type="evidence" value="ECO:0007669"/>
    <property type="project" value="RHEA"/>
</dbReference>
<comment type="catalytic activity">
    <reaction evidence="4">
        <text>dTTP + H2O = dTMP + diphosphate + H(+)</text>
        <dbReference type="Rhea" id="RHEA:28534"/>
        <dbReference type="ChEBI" id="CHEBI:15377"/>
        <dbReference type="ChEBI" id="CHEBI:15378"/>
        <dbReference type="ChEBI" id="CHEBI:33019"/>
        <dbReference type="ChEBI" id="CHEBI:37568"/>
        <dbReference type="ChEBI" id="CHEBI:63528"/>
        <dbReference type="EC" id="3.6.1.9"/>
    </reaction>
</comment>
<dbReference type="AlphaFoldDB" id="A0A194AIN0"/>
<sequence>MFQMTPRGPFRINHPIILASASPRRQALLSSLGIHFEVIPARTKEPAPDADEAPCAYAQRMAVFKAQEIANKRPEAIVIGADTIVIQGSTILGKPRSREDALAMLTRLCGTTHEVITGCCIMHKADNRCERTSVSTRVNMPPQDQAIIEAYIATGEPMDKAGSYAIQGVGGFLVSDIRGSYTNVVGLPLTEILKILLDWEAVIPAGTKIRS</sequence>
<organism evidence="5 6">
    <name type="scientific">Desulfoplanes formicivorans</name>
    <dbReference type="NCBI Taxonomy" id="1592317"/>
    <lineage>
        <taxon>Bacteria</taxon>
        <taxon>Pseudomonadati</taxon>
        <taxon>Thermodesulfobacteriota</taxon>
        <taxon>Desulfovibrionia</taxon>
        <taxon>Desulfovibrionales</taxon>
        <taxon>Desulfoplanaceae</taxon>
        <taxon>Desulfoplanes</taxon>
    </lineage>
</organism>
<dbReference type="InterPro" id="IPR029001">
    <property type="entry name" value="ITPase-like_fam"/>
</dbReference>
<dbReference type="Pfam" id="PF02545">
    <property type="entry name" value="Maf"/>
    <property type="match status" value="1"/>
</dbReference>
<dbReference type="SUPFAM" id="SSF52972">
    <property type="entry name" value="ITPase-like"/>
    <property type="match status" value="1"/>
</dbReference>
<comment type="caution">
    <text evidence="5">The sequence shown here is derived from an EMBL/GenBank/DDBJ whole genome shotgun (WGS) entry which is preliminary data.</text>
</comment>
<keyword evidence="4" id="KW-0963">Cytoplasm</keyword>
<feature type="site" description="Important for substrate specificity" evidence="4">
    <location>
        <position position="24"/>
    </location>
</feature>
<comment type="function">
    <text evidence="4">Nucleoside triphosphate pyrophosphatase that hydrolyzes dTTP and UTP. May have a dual role in cell division arrest and in preventing the incorporation of modified nucleotides into cellular nucleic acids.</text>
</comment>
<dbReference type="STRING" id="1592317.DPF_1810"/>
<evidence type="ECO:0000256" key="3">
    <source>
        <dbReference type="ARBA" id="ARBA00023080"/>
    </source>
</evidence>
<dbReference type="GO" id="GO:0005737">
    <property type="term" value="C:cytoplasm"/>
    <property type="evidence" value="ECO:0007669"/>
    <property type="project" value="UniProtKB-SubCell"/>
</dbReference>
<dbReference type="HAMAP" id="MF_00528">
    <property type="entry name" value="Maf"/>
    <property type="match status" value="1"/>
</dbReference>
<dbReference type="GO" id="GO:0036218">
    <property type="term" value="F:dTTP diphosphatase activity"/>
    <property type="evidence" value="ECO:0007669"/>
    <property type="project" value="RHEA"/>
</dbReference>
<dbReference type="NCBIfam" id="TIGR00172">
    <property type="entry name" value="maf"/>
    <property type="match status" value="1"/>
</dbReference>
<dbReference type="InterPro" id="IPR003697">
    <property type="entry name" value="Maf-like"/>
</dbReference>
<dbReference type="PIRSF" id="PIRSF006305">
    <property type="entry name" value="Maf"/>
    <property type="match status" value="1"/>
</dbReference>
<evidence type="ECO:0000313" key="5">
    <source>
        <dbReference type="EMBL" id="GAU09090.1"/>
    </source>
</evidence>
<keyword evidence="6" id="KW-1185">Reference proteome</keyword>
<feature type="site" description="Important for substrate specificity" evidence="4">
    <location>
        <position position="167"/>
    </location>
</feature>
<evidence type="ECO:0000256" key="4">
    <source>
        <dbReference type="HAMAP-Rule" id="MF_00528"/>
    </source>
</evidence>
<gene>
    <name evidence="5" type="ORF">DPF_1810</name>
</gene>
<keyword evidence="2 4" id="KW-0378">Hydrolase</keyword>
<comment type="cofactor">
    <cofactor evidence="1 4">
        <name>a divalent metal cation</name>
        <dbReference type="ChEBI" id="CHEBI:60240"/>
    </cofactor>
</comment>
<accession>A0A194AIN0</accession>
<reference evidence="6" key="1">
    <citation type="submission" date="2016-06" db="EMBL/GenBank/DDBJ databases">
        <title>Draft genome sequence of Desulfoplanes formicivorans strain Pf12B.</title>
        <authorList>
            <person name="Watanabe M."/>
            <person name="Kojima H."/>
            <person name="Fukui M."/>
        </authorList>
    </citation>
    <scope>NUCLEOTIDE SEQUENCE [LARGE SCALE GENOMIC DNA]</scope>
    <source>
        <strain evidence="6">Pf12B</strain>
    </source>
</reference>
<name>A0A194AIN0_9BACT</name>
<dbReference type="PANTHER" id="PTHR43213:SF5">
    <property type="entry name" value="BIFUNCTIONAL DTTP_UTP PYROPHOSPHATASE_METHYLTRANSFERASE PROTEIN-RELATED"/>
    <property type="match status" value="1"/>
</dbReference>
<comment type="caution">
    <text evidence="4">Lacks conserved residue(s) required for the propagation of feature annotation.</text>
</comment>
<proteinExistence type="inferred from homology"/>
<evidence type="ECO:0000256" key="1">
    <source>
        <dbReference type="ARBA" id="ARBA00001968"/>
    </source>
</evidence>
<dbReference type="EC" id="3.6.1.9" evidence="4"/>
<dbReference type="RefSeq" id="WP_369689589.1">
    <property type="nucleotide sequence ID" value="NZ_BDFE01000016.1"/>
</dbReference>
<dbReference type="EMBL" id="BDFE01000016">
    <property type="protein sequence ID" value="GAU09090.1"/>
    <property type="molecule type" value="Genomic_DNA"/>
</dbReference>
<evidence type="ECO:0000313" key="6">
    <source>
        <dbReference type="Proteomes" id="UP000095200"/>
    </source>
</evidence>
<feature type="active site" description="Proton acceptor" evidence="4">
    <location>
        <position position="82"/>
    </location>
</feature>
<comment type="catalytic activity">
    <reaction evidence="4">
        <text>UTP + H2O = UMP + diphosphate + H(+)</text>
        <dbReference type="Rhea" id="RHEA:29395"/>
        <dbReference type="ChEBI" id="CHEBI:15377"/>
        <dbReference type="ChEBI" id="CHEBI:15378"/>
        <dbReference type="ChEBI" id="CHEBI:33019"/>
        <dbReference type="ChEBI" id="CHEBI:46398"/>
        <dbReference type="ChEBI" id="CHEBI:57865"/>
        <dbReference type="EC" id="3.6.1.9"/>
    </reaction>
</comment>